<dbReference type="RefSeq" id="WP_204775805.1">
    <property type="nucleotide sequence ID" value="NZ_JACJJQ010000002.1"/>
</dbReference>
<protein>
    <recommendedName>
        <fullName evidence="4">Glycosyltransferase RgtA/B/C/D-like domain-containing protein</fullName>
    </recommendedName>
</protein>
<feature type="transmembrane region" description="Helical" evidence="1">
    <location>
        <begin position="467"/>
        <end position="487"/>
    </location>
</feature>
<feature type="transmembrane region" description="Helical" evidence="1">
    <location>
        <begin position="73"/>
        <end position="94"/>
    </location>
</feature>
<keyword evidence="1" id="KW-0812">Transmembrane</keyword>
<evidence type="ECO:0000313" key="2">
    <source>
        <dbReference type="EMBL" id="MBM6753252.1"/>
    </source>
</evidence>
<feature type="transmembrane region" description="Helical" evidence="1">
    <location>
        <begin position="230"/>
        <end position="263"/>
    </location>
</feature>
<keyword evidence="3" id="KW-1185">Reference proteome</keyword>
<feature type="transmembrane region" description="Helical" evidence="1">
    <location>
        <begin position="141"/>
        <end position="168"/>
    </location>
</feature>
<sequence>MKIKNYANKILLILLLIISGLITLNSALFPGVRQPWKLAKFYPISINILATIVLTYFIFKLGKNLHKSVKKRLILWVILGIQLLFQVYLSWTTYGAQGVDDMDMRLQVGSLLHNIFTWSPYYSWAPQNTVATLITVSFIKLASFIGISNVGVAVNLFLFSLTDLAILFGFQALKIVNQKLADYYILLAAFFLPLYVTALILYTDPIAQFFLMMSVYCFVKYTHQSGIISYTWLFATTISLVLAALSKENLLIALIALVITLLFEERSSLIIRLTKSLAVLVIFFGIFSPTNSLIKKQVVTERDQIFPLTYWVYIGYSNATDGTVIKNGISTWDQVATGHVTVDQKKAFIRSQVKQDIKQLGPIGVVKLWLKKINVQWSLGTVGTEDHQFNYLQKYHLILDYIFGNKSQPVNTISQATYLITWIGILISCCVCLKKKVKMEPLTLFMSLYVIGIFIFHTLFWEVQPRYAYIVTLPTIMLATNGLRLVAEFDFSKLAIRRCGKVTLVGISLLLLAIGTGQLLEKNETTSVSTVVLGQNFFRQEAYQLNPGVELKETVSLKNRANTFNLALWNRHKVKAWLEKPDGKKVMVNQKENVTNRFNPGKYTLVVKNTSSKVQRVPVFKSLDNLGVLQAQINNVKHTYLPFTFSMISSQRVKSVTIYLVFILILAGILLLAFLI</sequence>
<comment type="caution">
    <text evidence="2">The sequence shown here is derived from an EMBL/GenBank/DDBJ whole genome shotgun (WGS) entry which is preliminary data.</text>
</comment>
<keyword evidence="1" id="KW-0472">Membrane</keyword>
<dbReference type="Proteomes" id="UP000776629">
    <property type="component" value="Unassembled WGS sequence"/>
</dbReference>
<evidence type="ECO:0008006" key="4">
    <source>
        <dbReference type="Google" id="ProtNLM"/>
    </source>
</evidence>
<feature type="transmembrane region" description="Helical" evidence="1">
    <location>
        <begin position="12"/>
        <end position="29"/>
    </location>
</feature>
<feature type="transmembrane region" description="Helical" evidence="1">
    <location>
        <begin position="656"/>
        <end position="675"/>
    </location>
</feature>
<feature type="transmembrane region" description="Helical" evidence="1">
    <location>
        <begin position="41"/>
        <end position="61"/>
    </location>
</feature>
<gene>
    <name evidence="2" type="ORF">H5993_00520</name>
</gene>
<proteinExistence type="predicted"/>
<keyword evidence="1" id="KW-1133">Transmembrane helix</keyword>
<organism evidence="2 3">
    <name type="scientific">Limosilactobacillus alvi</name>
    <dbReference type="NCBI Taxonomy" id="990412"/>
    <lineage>
        <taxon>Bacteria</taxon>
        <taxon>Bacillati</taxon>
        <taxon>Bacillota</taxon>
        <taxon>Bacilli</taxon>
        <taxon>Lactobacillales</taxon>
        <taxon>Lactobacillaceae</taxon>
        <taxon>Limosilactobacillus</taxon>
    </lineage>
</organism>
<evidence type="ECO:0000256" key="1">
    <source>
        <dbReference type="SAM" id="Phobius"/>
    </source>
</evidence>
<dbReference type="EMBL" id="JACJJQ010000002">
    <property type="protein sequence ID" value="MBM6753252.1"/>
    <property type="molecule type" value="Genomic_DNA"/>
</dbReference>
<feature type="transmembrane region" description="Helical" evidence="1">
    <location>
        <begin position="180"/>
        <end position="200"/>
    </location>
</feature>
<name>A0ABS2EL63_9LACO</name>
<feature type="transmembrane region" description="Helical" evidence="1">
    <location>
        <begin position="442"/>
        <end position="461"/>
    </location>
</feature>
<evidence type="ECO:0000313" key="3">
    <source>
        <dbReference type="Proteomes" id="UP000776629"/>
    </source>
</evidence>
<reference evidence="2 3" key="1">
    <citation type="journal article" date="2021" name="Sci. Rep.">
        <title>The distribution of antibiotic resistance genes in chicken gut microbiota commensals.</title>
        <authorList>
            <person name="Juricova H."/>
            <person name="Matiasovicova J."/>
            <person name="Kubasova T."/>
            <person name="Cejkova D."/>
            <person name="Rychlik I."/>
        </authorList>
    </citation>
    <scope>NUCLEOTIDE SEQUENCE [LARGE SCALE GENOMIC DNA]</scope>
    <source>
        <strain evidence="2 3">An810</strain>
    </source>
</reference>
<accession>A0ABS2EL63</accession>